<sequence length="65" mass="7472">MKNFLIAFAILAIVIGFYKYQKIKEEAKIEAVKKLSDEELEDLCLNKYNKAACTVRGTRFIKGNK</sequence>
<protein>
    <submittedName>
        <fullName evidence="1">Uncharacterized protein</fullName>
    </submittedName>
</protein>
<gene>
    <name evidence="1" type="ORF">CYJ41_06795</name>
</gene>
<dbReference type="EMBL" id="PKHU01000006">
    <property type="protein sequence ID" value="PKZ28806.1"/>
    <property type="molecule type" value="Genomic_DNA"/>
</dbReference>
<dbReference type="AlphaFoldDB" id="A0A2I1N8V6"/>
<dbReference type="RefSeq" id="WP_101637507.1">
    <property type="nucleotide sequence ID" value="NZ_CAUPEY010000005.1"/>
</dbReference>
<dbReference type="Proteomes" id="UP000234639">
    <property type="component" value="Unassembled WGS sequence"/>
</dbReference>
<accession>A0A2I1N8V6</accession>
<proteinExistence type="predicted"/>
<evidence type="ECO:0000313" key="1">
    <source>
        <dbReference type="EMBL" id="PKZ28806.1"/>
    </source>
</evidence>
<organism evidence="1 2">
    <name type="scientific">Campylobacter ureolyticus</name>
    <dbReference type="NCBI Taxonomy" id="827"/>
    <lineage>
        <taxon>Bacteria</taxon>
        <taxon>Pseudomonadati</taxon>
        <taxon>Campylobacterota</taxon>
        <taxon>Epsilonproteobacteria</taxon>
        <taxon>Campylobacterales</taxon>
        <taxon>Campylobacteraceae</taxon>
        <taxon>Campylobacter</taxon>
    </lineage>
</organism>
<reference evidence="1 2" key="1">
    <citation type="submission" date="2017-12" db="EMBL/GenBank/DDBJ databases">
        <title>Phylogenetic diversity of female urinary microbiome.</title>
        <authorList>
            <person name="Thomas-White K."/>
            <person name="Wolfe A.J."/>
        </authorList>
    </citation>
    <scope>NUCLEOTIDE SEQUENCE [LARGE SCALE GENOMIC DNA]</scope>
    <source>
        <strain evidence="1 2">UMB0112</strain>
    </source>
</reference>
<name>A0A2I1N8V6_9BACT</name>
<evidence type="ECO:0000313" key="2">
    <source>
        <dbReference type="Proteomes" id="UP000234639"/>
    </source>
</evidence>
<comment type="caution">
    <text evidence="1">The sequence shown here is derived from an EMBL/GenBank/DDBJ whole genome shotgun (WGS) entry which is preliminary data.</text>
</comment>